<dbReference type="Gene3D" id="3.30.360.10">
    <property type="entry name" value="Dihydrodipicolinate Reductase, domain 2"/>
    <property type="match status" value="1"/>
</dbReference>
<proteinExistence type="inferred from homology"/>
<dbReference type="PANTHER" id="PTHR22604:SF105">
    <property type="entry name" value="TRANS-1,2-DIHYDROBENZENE-1,2-DIOL DEHYDROGENASE"/>
    <property type="match status" value="1"/>
</dbReference>
<accession>A0A7X2NI89</accession>
<dbReference type="SUPFAM" id="SSF55347">
    <property type="entry name" value="Glyceraldehyde-3-phosphate dehydrogenase-like, C-terminal domain"/>
    <property type="match status" value="1"/>
</dbReference>
<dbReference type="Gene3D" id="3.40.50.720">
    <property type="entry name" value="NAD(P)-binding Rossmann-like Domain"/>
    <property type="match status" value="1"/>
</dbReference>
<dbReference type="InterPro" id="IPR000683">
    <property type="entry name" value="Gfo/Idh/MocA-like_OxRdtase_N"/>
</dbReference>
<dbReference type="EMBL" id="VUMD01000001">
    <property type="protein sequence ID" value="MSS35386.1"/>
    <property type="molecule type" value="Genomic_DNA"/>
</dbReference>
<dbReference type="AlphaFoldDB" id="A0A7X2NI89"/>
<organism evidence="5 6">
    <name type="scientific">Clostridium porci</name>
    <dbReference type="NCBI Taxonomy" id="2605778"/>
    <lineage>
        <taxon>Bacteria</taxon>
        <taxon>Bacillati</taxon>
        <taxon>Bacillota</taxon>
        <taxon>Clostridia</taxon>
        <taxon>Eubacteriales</taxon>
        <taxon>Clostridiaceae</taxon>
        <taxon>Clostridium</taxon>
    </lineage>
</organism>
<sequence>MKIAVLGAGAIAHKMSNTISQMENVEPYIIADTVAEKAQSLADQYGYTKVCGSVDEIVADDAVDLVYIALPHSLHYKFTKICLEGGKNVLCEKSFTVNADQAREILALAEEKKLLLQEAIWTRYMPSRKIIDDVIASGVIGEVTSLTANLGYELSAVPRIWDVNFAGGALLDCGVYLVHFARMIFGGNITDIKTSAVFRNGVDMCDNITMIFDDSKMATMQSNVYAAQNRSAAIFGTKGYIEITNINNPEKITVFNDQYEETASYLPPKQITGYEYEVLACMRALKNHEIECQEAPHAETIRVMEIMDDIRKSWGYEIPVIK</sequence>
<dbReference type="Proteomes" id="UP000429958">
    <property type="component" value="Unassembled WGS sequence"/>
</dbReference>
<reference evidence="5 6" key="1">
    <citation type="submission" date="2019-08" db="EMBL/GenBank/DDBJ databases">
        <title>In-depth cultivation of the pig gut microbiome towards novel bacterial diversity and tailored functional studies.</title>
        <authorList>
            <person name="Wylensek D."/>
            <person name="Hitch T.C.A."/>
            <person name="Clavel T."/>
        </authorList>
    </citation>
    <scope>NUCLEOTIDE SEQUENCE [LARGE SCALE GENOMIC DNA]</scope>
    <source>
        <strain evidence="5 6">WCA-389-WT-23D1</strain>
    </source>
</reference>
<dbReference type="GO" id="GO:0000166">
    <property type="term" value="F:nucleotide binding"/>
    <property type="evidence" value="ECO:0007669"/>
    <property type="project" value="InterPro"/>
</dbReference>
<comment type="similarity">
    <text evidence="1">Belongs to the Gfo/Idh/MocA family.</text>
</comment>
<comment type="caution">
    <text evidence="5">The sequence shown here is derived from an EMBL/GenBank/DDBJ whole genome shotgun (WGS) entry which is preliminary data.</text>
</comment>
<dbReference type="InterPro" id="IPR050984">
    <property type="entry name" value="Gfo/Idh/MocA_domain"/>
</dbReference>
<dbReference type="SUPFAM" id="SSF51735">
    <property type="entry name" value="NAD(P)-binding Rossmann-fold domains"/>
    <property type="match status" value="1"/>
</dbReference>
<dbReference type="GO" id="GO:0016491">
    <property type="term" value="F:oxidoreductase activity"/>
    <property type="evidence" value="ECO:0007669"/>
    <property type="project" value="UniProtKB-KW"/>
</dbReference>
<evidence type="ECO:0000259" key="4">
    <source>
        <dbReference type="Pfam" id="PF22725"/>
    </source>
</evidence>
<dbReference type="Pfam" id="PF22725">
    <property type="entry name" value="GFO_IDH_MocA_C3"/>
    <property type="match status" value="1"/>
</dbReference>
<evidence type="ECO:0000313" key="5">
    <source>
        <dbReference type="EMBL" id="MSS35386.1"/>
    </source>
</evidence>
<gene>
    <name evidence="5" type="ORF">FYJ39_01990</name>
</gene>
<keyword evidence="2" id="KW-0560">Oxidoreductase</keyword>
<name>A0A7X2NI89_9CLOT</name>
<feature type="domain" description="GFO/IDH/MocA-like oxidoreductase" evidence="4">
    <location>
        <begin position="133"/>
        <end position="242"/>
    </location>
</feature>
<dbReference type="InterPro" id="IPR055170">
    <property type="entry name" value="GFO_IDH_MocA-like_dom"/>
</dbReference>
<evidence type="ECO:0000256" key="1">
    <source>
        <dbReference type="ARBA" id="ARBA00010928"/>
    </source>
</evidence>
<evidence type="ECO:0000256" key="2">
    <source>
        <dbReference type="ARBA" id="ARBA00023002"/>
    </source>
</evidence>
<keyword evidence="6" id="KW-1185">Reference proteome</keyword>
<protein>
    <submittedName>
        <fullName evidence="5">Gfo/Idh/MocA family oxidoreductase</fullName>
    </submittedName>
</protein>
<dbReference type="Pfam" id="PF01408">
    <property type="entry name" value="GFO_IDH_MocA"/>
    <property type="match status" value="1"/>
</dbReference>
<dbReference type="InterPro" id="IPR036291">
    <property type="entry name" value="NAD(P)-bd_dom_sf"/>
</dbReference>
<evidence type="ECO:0000259" key="3">
    <source>
        <dbReference type="Pfam" id="PF01408"/>
    </source>
</evidence>
<feature type="domain" description="Gfo/Idh/MocA-like oxidoreductase N-terminal" evidence="3">
    <location>
        <begin position="1"/>
        <end position="117"/>
    </location>
</feature>
<evidence type="ECO:0000313" key="6">
    <source>
        <dbReference type="Proteomes" id="UP000429958"/>
    </source>
</evidence>
<dbReference type="PANTHER" id="PTHR22604">
    <property type="entry name" value="OXIDOREDUCTASES"/>
    <property type="match status" value="1"/>
</dbReference>